<keyword evidence="8" id="KW-1185">Reference proteome</keyword>
<dbReference type="PANTHER" id="PTHR22923:SF116">
    <property type="entry name" value="C1Q DOMAIN-CONTAINING PROTEIN"/>
    <property type="match status" value="1"/>
</dbReference>
<dbReference type="Proteomes" id="UP001374579">
    <property type="component" value="Unassembled WGS sequence"/>
</dbReference>
<dbReference type="SUPFAM" id="SSF49842">
    <property type="entry name" value="TNF-like"/>
    <property type="match status" value="1"/>
</dbReference>
<evidence type="ECO:0000256" key="3">
    <source>
        <dbReference type="ARBA" id="ARBA00022729"/>
    </source>
</evidence>
<dbReference type="InterPro" id="IPR050822">
    <property type="entry name" value="Cerebellin_Synaptic_Org"/>
</dbReference>
<accession>A0AAN9GK34</accession>
<dbReference type="SMART" id="SM00110">
    <property type="entry name" value="C1Q"/>
    <property type="match status" value="1"/>
</dbReference>
<dbReference type="Pfam" id="PF00386">
    <property type="entry name" value="C1q"/>
    <property type="match status" value="1"/>
</dbReference>
<dbReference type="PANTHER" id="PTHR22923">
    <property type="entry name" value="CEREBELLIN-RELATED"/>
    <property type="match status" value="1"/>
</dbReference>
<dbReference type="PRINTS" id="PR00007">
    <property type="entry name" value="COMPLEMNTC1Q"/>
</dbReference>
<dbReference type="InterPro" id="IPR001073">
    <property type="entry name" value="C1q_dom"/>
</dbReference>
<evidence type="ECO:0000256" key="4">
    <source>
        <dbReference type="SAM" id="Coils"/>
    </source>
</evidence>
<feature type="chain" id="PRO_5043031279" description="C1q domain-containing protein" evidence="5">
    <location>
        <begin position="19"/>
        <end position="220"/>
    </location>
</feature>
<evidence type="ECO:0000313" key="7">
    <source>
        <dbReference type="EMBL" id="KAK7110896.1"/>
    </source>
</evidence>
<feature type="domain" description="C1q" evidence="6">
    <location>
        <begin position="81"/>
        <end position="220"/>
    </location>
</feature>
<reference evidence="7 8" key="1">
    <citation type="submission" date="2024-02" db="EMBL/GenBank/DDBJ databases">
        <title>Chromosome-scale genome assembly of the rough periwinkle Littorina saxatilis.</title>
        <authorList>
            <person name="De Jode A."/>
            <person name="Faria R."/>
            <person name="Formenti G."/>
            <person name="Sims Y."/>
            <person name="Smith T.P."/>
            <person name="Tracey A."/>
            <person name="Wood J.M.D."/>
            <person name="Zagrodzka Z.B."/>
            <person name="Johannesson K."/>
            <person name="Butlin R.K."/>
            <person name="Leder E.H."/>
        </authorList>
    </citation>
    <scope>NUCLEOTIDE SEQUENCE [LARGE SCALE GENOMIC DNA]</scope>
    <source>
        <strain evidence="7">Snail1</strain>
        <tissue evidence="7">Muscle</tissue>
    </source>
</reference>
<feature type="signal peptide" evidence="5">
    <location>
        <begin position="1"/>
        <end position="18"/>
    </location>
</feature>
<evidence type="ECO:0000256" key="5">
    <source>
        <dbReference type="SAM" id="SignalP"/>
    </source>
</evidence>
<gene>
    <name evidence="7" type="ORF">V1264_014695</name>
</gene>
<keyword evidence="4" id="KW-0175">Coiled coil</keyword>
<comment type="subcellular location">
    <subcellularLocation>
        <location evidence="1">Secreted</location>
    </subcellularLocation>
</comment>
<dbReference type="AlphaFoldDB" id="A0AAN9GK34"/>
<dbReference type="InterPro" id="IPR008983">
    <property type="entry name" value="Tumour_necrosis_fac-like_dom"/>
</dbReference>
<keyword evidence="3 5" id="KW-0732">Signal</keyword>
<evidence type="ECO:0000256" key="1">
    <source>
        <dbReference type="ARBA" id="ARBA00004613"/>
    </source>
</evidence>
<evidence type="ECO:0000256" key="2">
    <source>
        <dbReference type="ARBA" id="ARBA00022525"/>
    </source>
</evidence>
<comment type="caution">
    <text evidence="7">The sequence shown here is derived from an EMBL/GenBank/DDBJ whole genome shotgun (WGS) entry which is preliminary data.</text>
</comment>
<dbReference type="EMBL" id="JBAMIC010000003">
    <property type="protein sequence ID" value="KAK7110896.1"/>
    <property type="molecule type" value="Genomic_DNA"/>
</dbReference>
<sequence>MLFIAMCVLSIGVIGALSDGQAKARNKSNVVNTQLLKGTVILLQEKVMNNEKEVEKLKGQLKKVKVQQEQTQTDLATLQASLHKQAAFSVTFDMVSQMKLDIGTGGTIRFDKIVTNIAGGYNPEDGRFTAPFAGVYAFFCSLRSINDRDWVVIDIVKGDIWLAQATGNGLNTPWDTGTAFATTHLDKGEQVFVKQHPGKGGSFVERGSLTTFSGMLVTAD</sequence>
<evidence type="ECO:0000259" key="6">
    <source>
        <dbReference type="PROSITE" id="PS50871"/>
    </source>
</evidence>
<protein>
    <recommendedName>
        <fullName evidence="6">C1q domain-containing protein</fullName>
    </recommendedName>
</protein>
<dbReference type="PROSITE" id="PS50871">
    <property type="entry name" value="C1Q"/>
    <property type="match status" value="1"/>
</dbReference>
<organism evidence="7 8">
    <name type="scientific">Littorina saxatilis</name>
    <dbReference type="NCBI Taxonomy" id="31220"/>
    <lineage>
        <taxon>Eukaryota</taxon>
        <taxon>Metazoa</taxon>
        <taxon>Spiralia</taxon>
        <taxon>Lophotrochozoa</taxon>
        <taxon>Mollusca</taxon>
        <taxon>Gastropoda</taxon>
        <taxon>Caenogastropoda</taxon>
        <taxon>Littorinimorpha</taxon>
        <taxon>Littorinoidea</taxon>
        <taxon>Littorinidae</taxon>
        <taxon>Littorina</taxon>
    </lineage>
</organism>
<evidence type="ECO:0000313" key="8">
    <source>
        <dbReference type="Proteomes" id="UP001374579"/>
    </source>
</evidence>
<dbReference type="GO" id="GO:0005576">
    <property type="term" value="C:extracellular region"/>
    <property type="evidence" value="ECO:0007669"/>
    <property type="project" value="UniProtKB-SubCell"/>
</dbReference>
<feature type="coiled-coil region" evidence="4">
    <location>
        <begin position="40"/>
        <end position="74"/>
    </location>
</feature>
<name>A0AAN9GK34_9CAEN</name>
<dbReference type="Gene3D" id="2.60.120.40">
    <property type="match status" value="1"/>
</dbReference>
<keyword evidence="2" id="KW-0964">Secreted</keyword>
<proteinExistence type="predicted"/>